<organism evidence="4">
    <name type="scientific">Laccaria bicolor (strain S238N-H82 / ATCC MYA-4686)</name>
    <name type="common">Bicoloured deceiver</name>
    <name type="synonym">Laccaria laccata var. bicolor</name>
    <dbReference type="NCBI Taxonomy" id="486041"/>
    <lineage>
        <taxon>Eukaryota</taxon>
        <taxon>Fungi</taxon>
        <taxon>Dikarya</taxon>
        <taxon>Basidiomycota</taxon>
        <taxon>Agaricomycotina</taxon>
        <taxon>Agaricomycetes</taxon>
        <taxon>Agaricomycetidae</taxon>
        <taxon>Agaricales</taxon>
        <taxon>Agaricineae</taxon>
        <taxon>Hydnangiaceae</taxon>
        <taxon>Laccaria</taxon>
    </lineage>
</organism>
<dbReference type="HOGENOM" id="CLU_015091_3_2_1"/>
<keyword evidence="2" id="KW-0812">Transmembrane</keyword>
<evidence type="ECO:0000256" key="2">
    <source>
        <dbReference type="SAM" id="Phobius"/>
    </source>
</evidence>
<dbReference type="Proteomes" id="UP000001194">
    <property type="component" value="Unassembled WGS sequence"/>
</dbReference>
<feature type="compositionally biased region" description="Low complexity" evidence="1">
    <location>
        <begin position="9"/>
        <end position="20"/>
    </location>
</feature>
<dbReference type="GeneID" id="6076869"/>
<evidence type="ECO:0000313" key="4">
    <source>
        <dbReference type="Proteomes" id="UP000001194"/>
    </source>
</evidence>
<keyword evidence="2" id="KW-1133">Transmembrane helix</keyword>
<accession>B0DBP8</accession>
<dbReference type="EMBL" id="DS547102">
    <property type="protein sequence ID" value="EDR08220.1"/>
    <property type="molecule type" value="Genomic_DNA"/>
</dbReference>
<evidence type="ECO:0000256" key="1">
    <source>
        <dbReference type="SAM" id="MobiDB-lite"/>
    </source>
</evidence>
<reference evidence="3 4" key="1">
    <citation type="journal article" date="2008" name="Nature">
        <title>The genome of Laccaria bicolor provides insights into mycorrhizal symbiosis.</title>
        <authorList>
            <person name="Martin F."/>
            <person name="Aerts A."/>
            <person name="Ahren D."/>
            <person name="Brun A."/>
            <person name="Danchin E.G.J."/>
            <person name="Duchaussoy F."/>
            <person name="Gibon J."/>
            <person name="Kohler A."/>
            <person name="Lindquist E."/>
            <person name="Pereda V."/>
            <person name="Salamov A."/>
            <person name="Shapiro H.J."/>
            <person name="Wuyts J."/>
            <person name="Blaudez D."/>
            <person name="Buee M."/>
            <person name="Brokstein P."/>
            <person name="Canbaeck B."/>
            <person name="Cohen D."/>
            <person name="Courty P.E."/>
            <person name="Coutinho P.M."/>
            <person name="Delaruelle C."/>
            <person name="Detter J.C."/>
            <person name="Deveau A."/>
            <person name="DiFazio S."/>
            <person name="Duplessis S."/>
            <person name="Fraissinet-Tachet L."/>
            <person name="Lucic E."/>
            <person name="Frey-Klett P."/>
            <person name="Fourrey C."/>
            <person name="Feussner I."/>
            <person name="Gay G."/>
            <person name="Grimwood J."/>
            <person name="Hoegger P.J."/>
            <person name="Jain P."/>
            <person name="Kilaru S."/>
            <person name="Labbe J."/>
            <person name="Lin Y.C."/>
            <person name="Legue V."/>
            <person name="Le Tacon F."/>
            <person name="Marmeisse R."/>
            <person name="Melayah D."/>
            <person name="Montanini B."/>
            <person name="Muratet M."/>
            <person name="Nehls U."/>
            <person name="Niculita-Hirzel H."/>
            <person name="Oudot-Le Secq M.P."/>
            <person name="Peter M."/>
            <person name="Quesneville H."/>
            <person name="Rajashekar B."/>
            <person name="Reich M."/>
            <person name="Rouhier N."/>
            <person name="Schmutz J."/>
            <person name="Yin T."/>
            <person name="Chalot M."/>
            <person name="Henrissat B."/>
            <person name="Kuees U."/>
            <person name="Lucas S."/>
            <person name="Van de Peer Y."/>
            <person name="Podila G.K."/>
            <person name="Polle A."/>
            <person name="Pukkila P.J."/>
            <person name="Richardson P.M."/>
            <person name="Rouze P."/>
            <person name="Sanders I.R."/>
            <person name="Stajich J.E."/>
            <person name="Tunlid A."/>
            <person name="Tuskan G."/>
            <person name="Grigoriev I.V."/>
        </authorList>
    </citation>
    <scope>NUCLEOTIDE SEQUENCE [LARGE SCALE GENOMIC DNA]</scope>
    <source>
        <strain evidence="4">S238N-H82 / ATCC MYA-4686</strain>
    </source>
</reference>
<dbReference type="RefSeq" id="XP_001881290.1">
    <property type="nucleotide sequence ID" value="XM_001881255.1"/>
</dbReference>
<dbReference type="OrthoDB" id="2674421at2759"/>
<feature type="region of interest" description="Disordered" evidence="1">
    <location>
        <begin position="1"/>
        <end position="20"/>
    </location>
</feature>
<dbReference type="InParanoid" id="B0DBP8"/>
<proteinExistence type="predicted"/>
<feature type="transmembrane region" description="Helical" evidence="2">
    <location>
        <begin position="444"/>
        <end position="464"/>
    </location>
</feature>
<evidence type="ECO:0000313" key="3">
    <source>
        <dbReference type="EMBL" id="EDR08220.1"/>
    </source>
</evidence>
<name>B0DBP8_LACBS</name>
<keyword evidence="4" id="KW-1185">Reference proteome</keyword>
<protein>
    <submittedName>
        <fullName evidence="3">Predicted protein</fullName>
    </submittedName>
</protein>
<keyword evidence="2" id="KW-0472">Membrane</keyword>
<gene>
    <name evidence="3" type="ORF">LACBIDRAFT_294363</name>
</gene>
<sequence>MSFSDESPKMASGSSSSLAPTGSLWPVLAQQTGRYNVSKRVQPSHSIIEPGMFLSSRDIVPDSPRYLPEQWSPHVHPEGQIYFSRSIALRVVTDSYMYTPSIAEKVTYWVSNIEKRAADRGFVLSETVELYIQIDDEDCNYYLADHATHTIFWLDEYETSELGLLPVVSSSHLKLALEEQYWSHVENHSMHFGGLPTKSINDLILVFSHAIGDHMTSPSSTFPYDVDECQTFLTLLNNSRAHIHEGHITTVVARLWSMITMSRFYTHHGEEQARLSRDTPILVDNDNEIRWTERVISLVTFKSSTTYLKSLNQIWTDHFVYAMDWNPFMARCIRGWQTTFQSALSILLLHVLLLFFPVLPELLVISAALLFASMVTSVLLVYRHEGLETGGAPVAHAYLTRVCSKRFKFQLVALAFSLPKTFYLLGLITFFLHGIFLINGALSSNLSIGCLAVVVVLVVAFQCATSQSRLPRLRFSQLYPRFLKSKAQESDSIV</sequence>
<dbReference type="KEGG" id="lbc:LACBIDRAFT_294363"/>
<feature type="transmembrane region" description="Helical" evidence="2">
    <location>
        <begin position="362"/>
        <end position="382"/>
    </location>
</feature>
<dbReference type="AlphaFoldDB" id="B0DBP8"/>
<feature type="transmembrane region" description="Helical" evidence="2">
    <location>
        <begin position="411"/>
        <end position="438"/>
    </location>
</feature>